<dbReference type="UniPathway" id="UPA00124"/>
<dbReference type="SUPFAM" id="SSF51182">
    <property type="entry name" value="RmlC-like cupins"/>
    <property type="match status" value="1"/>
</dbReference>
<gene>
    <name evidence="4" type="primary">rfbC</name>
    <name evidence="4" type="ORF">FZ041_11905</name>
</gene>
<evidence type="ECO:0000256" key="1">
    <source>
        <dbReference type="PIRSR" id="PIRSR600888-1"/>
    </source>
</evidence>
<comment type="catalytic activity">
    <reaction evidence="3">
        <text>dTDP-4-dehydro-6-deoxy-alpha-D-glucose = dTDP-4-dehydro-beta-L-rhamnose</text>
        <dbReference type="Rhea" id="RHEA:16969"/>
        <dbReference type="ChEBI" id="CHEBI:57649"/>
        <dbReference type="ChEBI" id="CHEBI:62830"/>
        <dbReference type="EC" id="5.1.3.13"/>
    </reaction>
</comment>
<name>A0A5D6WGR1_9FIRM</name>
<proteinExistence type="inferred from homology"/>
<dbReference type="PANTHER" id="PTHR21047:SF2">
    <property type="entry name" value="THYMIDINE DIPHOSPHO-4-KETO-RHAMNOSE 3,5-EPIMERASE"/>
    <property type="match status" value="1"/>
</dbReference>
<evidence type="ECO:0000256" key="3">
    <source>
        <dbReference type="RuleBase" id="RU364069"/>
    </source>
</evidence>
<dbReference type="GO" id="GO:0019305">
    <property type="term" value="P:dTDP-rhamnose biosynthetic process"/>
    <property type="evidence" value="ECO:0007669"/>
    <property type="project" value="UniProtKB-UniRule"/>
</dbReference>
<comment type="subunit">
    <text evidence="3">Homodimer.</text>
</comment>
<feature type="site" description="Participates in a stacking interaction with the thymidine ring of dTDP-4-oxo-6-deoxyglucose" evidence="2">
    <location>
        <position position="138"/>
    </location>
</feature>
<sequence length="186" mass="21334">MKATETRLKGVFVLEPQVFGDARGWFMESWSQRKMEEAGIKVDFVQDNQSFSAQKGTLRGLHYQLNPKCQAKLLRCTRGRIFDVAVDIRKGSPQYGQWVGVELSAENKKQLFIPRGFAHGFITLTDDVEVQYKADNYYAPECDGNIRWNDPDIGVEWPIEPVILSEKDQLAPLLKERTDLNFVYGE</sequence>
<feature type="active site" description="Proton acceptor" evidence="1">
    <location>
        <position position="62"/>
    </location>
</feature>
<dbReference type="Proteomes" id="UP000322783">
    <property type="component" value="Unassembled WGS sequence"/>
</dbReference>
<feature type="active site" description="Proton donor" evidence="1">
    <location>
        <position position="132"/>
    </location>
</feature>
<dbReference type="Pfam" id="PF00908">
    <property type="entry name" value="dTDP_sugar_isom"/>
    <property type="match status" value="1"/>
</dbReference>
<dbReference type="EMBL" id="VTOZ01000029">
    <property type="protein sequence ID" value="TYZ27283.1"/>
    <property type="molecule type" value="Genomic_DNA"/>
</dbReference>
<dbReference type="PANTHER" id="PTHR21047">
    <property type="entry name" value="DTDP-6-DEOXY-D-GLUCOSE-3,5 EPIMERASE"/>
    <property type="match status" value="1"/>
</dbReference>
<dbReference type="GO" id="GO:0005829">
    <property type="term" value="C:cytosol"/>
    <property type="evidence" value="ECO:0007669"/>
    <property type="project" value="TreeGrafter"/>
</dbReference>
<dbReference type="GO" id="GO:0008830">
    <property type="term" value="F:dTDP-4-dehydrorhamnose 3,5-epimerase activity"/>
    <property type="evidence" value="ECO:0007669"/>
    <property type="project" value="UniProtKB-UniRule"/>
</dbReference>
<dbReference type="GO" id="GO:0000271">
    <property type="term" value="P:polysaccharide biosynthetic process"/>
    <property type="evidence" value="ECO:0007669"/>
    <property type="project" value="TreeGrafter"/>
</dbReference>
<dbReference type="Gene3D" id="2.60.120.10">
    <property type="entry name" value="Jelly Rolls"/>
    <property type="match status" value="1"/>
</dbReference>
<dbReference type="InterPro" id="IPR014710">
    <property type="entry name" value="RmlC-like_jellyroll"/>
</dbReference>
<reference evidence="4 5" key="1">
    <citation type="submission" date="2019-08" db="EMBL/GenBank/DDBJ databases">
        <title>Selenomonas sp. mPRGC5 and Selenomonas sp. mPRGC8 isolated from ruminal fluid of dairy goat (Capra hircus).</title>
        <authorList>
            <person name="Poothong S."/>
            <person name="Nuengjamnong C."/>
            <person name="Tanasupawat S."/>
        </authorList>
    </citation>
    <scope>NUCLEOTIDE SEQUENCE [LARGE SCALE GENOMIC DNA]</scope>
    <source>
        <strain evidence="5">mPRGC8</strain>
    </source>
</reference>
<evidence type="ECO:0000256" key="2">
    <source>
        <dbReference type="PIRSR" id="PIRSR600888-3"/>
    </source>
</evidence>
<accession>A0A5D6WGR1</accession>
<dbReference type="CDD" id="cd00438">
    <property type="entry name" value="cupin_RmlC"/>
    <property type="match status" value="1"/>
</dbReference>
<dbReference type="RefSeq" id="WP_149189721.1">
    <property type="nucleotide sequence ID" value="NZ_VTOZ01000029.1"/>
</dbReference>
<comment type="caution">
    <text evidence="4">The sequence shown here is derived from an EMBL/GenBank/DDBJ whole genome shotgun (WGS) entry which is preliminary data.</text>
</comment>
<dbReference type="AlphaFoldDB" id="A0A5D6WGR1"/>
<evidence type="ECO:0000313" key="4">
    <source>
        <dbReference type="EMBL" id="TYZ27283.1"/>
    </source>
</evidence>
<comment type="pathway">
    <text evidence="3">Carbohydrate biosynthesis; dTDP-L-rhamnose biosynthesis.</text>
</comment>
<keyword evidence="5" id="KW-1185">Reference proteome</keyword>
<dbReference type="NCBIfam" id="TIGR01221">
    <property type="entry name" value="rmlC"/>
    <property type="match status" value="1"/>
</dbReference>
<evidence type="ECO:0000313" key="5">
    <source>
        <dbReference type="Proteomes" id="UP000322783"/>
    </source>
</evidence>
<organism evidence="4 5">
    <name type="scientific">Selenomonas caprae</name>
    <dbReference type="NCBI Taxonomy" id="2606905"/>
    <lineage>
        <taxon>Bacteria</taxon>
        <taxon>Bacillati</taxon>
        <taxon>Bacillota</taxon>
        <taxon>Negativicutes</taxon>
        <taxon>Selenomonadales</taxon>
        <taxon>Selenomonadaceae</taxon>
        <taxon>Selenomonas</taxon>
    </lineage>
</organism>
<protein>
    <recommendedName>
        <fullName evidence="3">dTDP-4-dehydrorhamnose 3,5-epimerase</fullName>
        <ecNumber evidence="3">5.1.3.13</ecNumber>
    </recommendedName>
    <alternativeName>
        <fullName evidence="3">Thymidine diphospho-4-keto-rhamnose 3,5-epimerase</fullName>
    </alternativeName>
</protein>
<comment type="similarity">
    <text evidence="3">Belongs to the dTDP-4-dehydrorhamnose 3,5-epimerase family.</text>
</comment>
<comment type="function">
    <text evidence="3">Catalyzes the epimerization of the C3' and C5'positions of dTDP-6-deoxy-D-xylo-4-hexulose, forming dTDP-6-deoxy-L-lyxo-4-hexulose.</text>
</comment>
<keyword evidence="3 4" id="KW-0413">Isomerase</keyword>
<dbReference type="InterPro" id="IPR011051">
    <property type="entry name" value="RmlC_Cupin_sf"/>
</dbReference>
<dbReference type="EC" id="5.1.3.13" evidence="3"/>
<dbReference type="InterPro" id="IPR000888">
    <property type="entry name" value="RmlC-like"/>
</dbReference>